<evidence type="ECO:0000313" key="1">
    <source>
        <dbReference type="EMBL" id="NEN04715.1"/>
    </source>
</evidence>
<keyword evidence="2" id="KW-1185">Reference proteome</keyword>
<organism evidence="1 2">
    <name type="scientific">Leifsonia tongyongensis</name>
    <dbReference type="NCBI Taxonomy" id="1268043"/>
    <lineage>
        <taxon>Bacteria</taxon>
        <taxon>Bacillati</taxon>
        <taxon>Actinomycetota</taxon>
        <taxon>Actinomycetes</taxon>
        <taxon>Micrococcales</taxon>
        <taxon>Microbacteriaceae</taxon>
        <taxon>Leifsonia</taxon>
    </lineage>
</organism>
<reference evidence="1 2" key="1">
    <citation type="journal article" date="2014" name="J. Microbiol.">
        <title>Diaminobutyricibacter tongyongensis gen. nov., sp. nov. and Homoserinibacter gongjuensis gen. nov., sp. nov. belong to the family Microbacteriaceae.</title>
        <authorList>
            <person name="Kim S.J."/>
            <person name="Ahn J.H."/>
            <person name="Weon H.Y."/>
            <person name="Hamada M."/>
            <person name="Suzuki K."/>
            <person name="Kwon S.W."/>
        </authorList>
    </citation>
    <scope>NUCLEOTIDE SEQUENCE [LARGE SCALE GENOMIC DNA]</scope>
    <source>
        <strain evidence="1 2">NBRC 108724</strain>
    </source>
</reference>
<evidence type="ECO:0000313" key="2">
    <source>
        <dbReference type="Proteomes" id="UP000474967"/>
    </source>
</evidence>
<dbReference type="InterPro" id="IPR036779">
    <property type="entry name" value="LysM_dom_sf"/>
</dbReference>
<name>A0A6L9XTV4_9MICO</name>
<dbReference type="InterPro" id="IPR018392">
    <property type="entry name" value="LysM"/>
</dbReference>
<dbReference type="CDD" id="cd00118">
    <property type="entry name" value="LysM"/>
    <property type="match status" value="1"/>
</dbReference>
<gene>
    <name evidence="1" type="ORF">G3T36_02420</name>
</gene>
<dbReference type="EMBL" id="JAAGWY010000001">
    <property type="protein sequence ID" value="NEN04715.1"/>
    <property type="molecule type" value="Genomic_DNA"/>
</dbReference>
<dbReference type="AlphaFoldDB" id="A0A6L9XTV4"/>
<protein>
    <submittedName>
        <fullName evidence="1">LysM peptidoglycan-binding domain-containing protein</fullName>
    </submittedName>
</protein>
<dbReference type="Gene3D" id="3.10.350.10">
    <property type="entry name" value="LysM domain"/>
    <property type="match status" value="1"/>
</dbReference>
<proteinExistence type="predicted"/>
<accession>A0A6L9XTV4</accession>
<dbReference type="RefSeq" id="WP_163287815.1">
    <property type="nucleotide sequence ID" value="NZ_JAAGWY010000001.1"/>
</dbReference>
<sequence>MTVALAGCTALTPAEHTSAAHPAPATKAVATTSVTVATGTLTSPDHATTGSVKIEKTDGLFSITVSNFATRHQGQVLLLLNEQETSVCDLAAYAWIGPGAAPESILTALLPSGPPGWTDPSNFVALTIAQNDPAGTEGCDLKGIATAPLTWTLANPRPSLRPTDFGARSGARGVVTSNSGVPASYLVAVDDTYTDIAARFGISIDDLEYLNPGWTQADYAHPGAISGTHLNLDPAKR</sequence>
<dbReference type="Proteomes" id="UP000474967">
    <property type="component" value="Unassembled WGS sequence"/>
</dbReference>
<comment type="caution">
    <text evidence="1">The sequence shown here is derived from an EMBL/GenBank/DDBJ whole genome shotgun (WGS) entry which is preliminary data.</text>
</comment>